<reference evidence="9 11" key="3">
    <citation type="submission" date="2021-01" db="EMBL/GenBank/DDBJ databases">
        <title>Sequencing the genomes of 1000 actinobacteria strains.</title>
        <authorList>
            <person name="Klenk H.-P."/>
        </authorList>
    </citation>
    <scope>NUCLEOTIDE SEQUENCE [LARGE SCALE GENOMIC DNA]</scope>
    <source>
        <strain evidence="9 11">DSM 20542</strain>
    </source>
</reference>
<organism evidence="8 10">
    <name type="scientific">Curtobacterium luteum</name>
    <dbReference type="NCBI Taxonomy" id="33881"/>
    <lineage>
        <taxon>Bacteria</taxon>
        <taxon>Bacillati</taxon>
        <taxon>Actinomycetota</taxon>
        <taxon>Actinomycetes</taxon>
        <taxon>Micrococcales</taxon>
        <taxon>Microbacteriaceae</taxon>
        <taxon>Curtobacterium</taxon>
    </lineage>
</organism>
<evidence type="ECO:0000256" key="1">
    <source>
        <dbReference type="ARBA" id="ARBA00004127"/>
    </source>
</evidence>
<accession>A0A8H9G725</accession>
<dbReference type="InterPro" id="IPR006043">
    <property type="entry name" value="NCS2"/>
</dbReference>
<evidence type="ECO:0000256" key="3">
    <source>
        <dbReference type="ARBA" id="ARBA00022448"/>
    </source>
</evidence>
<comment type="similarity">
    <text evidence="2">Belongs to the nucleobase:cation symporter-2 (NCS2) (TC 2.A.40) family. Azg-like subfamily.</text>
</comment>
<dbReference type="InterPro" id="IPR045018">
    <property type="entry name" value="Azg-like"/>
</dbReference>
<gene>
    <name evidence="8" type="ORF">GCM10009769_10590</name>
    <name evidence="9" type="ORF">JOE58_002401</name>
</gene>
<keyword evidence="5 7" id="KW-1133">Transmembrane helix</keyword>
<feature type="transmembrane region" description="Helical" evidence="7">
    <location>
        <begin position="395"/>
        <end position="416"/>
    </location>
</feature>
<dbReference type="EMBL" id="BMOI01000003">
    <property type="protein sequence ID" value="GGK94508.1"/>
    <property type="molecule type" value="Genomic_DNA"/>
</dbReference>
<keyword evidence="4 7" id="KW-0812">Transmembrane</keyword>
<dbReference type="PANTHER" id="PTHR43337">
    <property type="entry name" value="XANTHINE/URACIL PERMEASE C887.17-RELATED"/>
    <property type="match status" value="1"/>
</dbReference>
<evidence type="ECO:0000313" key="8">
    <source>
        <dbReference type="EMBL" id="GGK94508.1"/>
    </source>
</evidence>
<feature type="transmembrane region" description="Helical" evidence="7">
    <location>
        <begin position="286"/>
        <end position="304"/>
    </location>
</feature>
<keyword evidence="3" id="KW-0813">Transport</keyword>
<dbReference type="Proteomes" id="UP000648535">
    <property type="component" value="Unassembled WGS sequence"/>
</dbReference>
<reference evidence="8" key="1">
    <citation type="journal article" date="2014" name="Int. J. Syst. Evol. Microbiol.">
        <title>Complete genome sequence of Corynebacterium casei LMG S-19264T (=DSM 44701T), isolated from a smear-ripened cheese.</title>
        <authorList>
            <consortium name="US DOE Joint Genome Institute (JGI-PGF)"/>
            <person name="Walter F."/>
            <person name="Albersmeier A."/>
            <person name="Kalinowski J."/>
            <person name="Ruckert C."/>
        </authorList>
    </citation>
    <scope>NUCLEOTIDE SEQUENCE</scope>
    <source>
        <strain evidence="8">JCM 1480</strain>
    </source>
</reference>
<feature type="transmembrane region" description="Helical" evidence="7">
    <location>
        <begin position="422"/>
        <end position="452"/>
    </location>
</feature>
<keyword evidence="6 7" id="KW-0472">Membrane</keyword>
<dbReference type="RefSeq" id="WP_022902353.1">
    <property type="nucleotide sequence ID" value="NZ_BMOI01000003.1"/>
</dbReference>
<feature type="transmembrane region" description="Helical" evidence="7">
    <location>
        <begin position="37"/>
        <end position="56"/>
    </location>
</feature>
<feature type="transmembrane region" description="Helical" evidence="7">
    <location>
        <begin position="225"/>
        <end position="243"/>
    </location>
</feature>
<feature type="transmembrane region" description="Helical" evidence="7">
    <location>
        <begin position="200"/>
        <end position="218"/>
    </location>
</feature>
<name>A0A8H9G725_9MICO</name>
<evidence type="ECO:0000256" key="2">
    <source>
        <dbReference type="ARBA" id="ARBA00005697"/>
    </source>
</evidence>
<dbReference type="PANTHER" id="PTHR43337:SF1">
    <property type="entry name" value="XANTHINE_URACIL PERMEASE C887.17-RELATED"/>
    <property type="match status" value="1"/>
</dbReference>
<keyword evidence="11" id="KW-1185">Reference proteome</keyword>
<feature type="transmembrane region" description="Helical" evidence="7">
    <location>
        <begin position="76"/>
        <end position="96"/>
    </location>
</feature>
<dbReference type="GO" id="GO:0012505">
    <property type="term" value="C:endomembrane system"/>
    <property type="evidence" value="ECO:0007669"/>
    <property type="project" value="UniProtKB-SubCell"/>
</dbReference>
<feature type="transmembrane region" description="Helical" evidence="7">
    <location>
        <begin position="157"/>
        <end position="180"/>
    </location>
</feature>
<evidence type="ECO:0000313" key="9">
    <source>
        <dbReference type="EMBL" id="MBM7803150.1"/>
    </source>
</evidence>
<sequence>MSAQQTETPPRNRVASGLDRFFSITSRGSTIPREIRGGLVSFVTMAYIVILNPLILGGFSADQAAKDVTGGWLENAQVAAATGLVAGLMTIAMGVVANLPFGIAAGLGINSFLAVSVVKQVTWPEAMGLVVINGVIIVILALTGIRTMIFTAVPAQLKAAITVGIGLFIAFIGLVDSGFVRSSGLASPPLQLGEDGSVGALPTIVFLIGLVIIGTLMARRVKGALLIGIVATTIIAIILQAIFHVPTSVDSKTGWNLNAPGLPSALFAVPDLSLVGHFDLGAFSRIGPLAASMLVFTLVFTNFFDAMGTMTGLAKAAGVAKPDGTFPRLKSALVVEGVGAIAGGGASVSSNTVFIDSASGIGEGARTGMASVVTGVLFLASMFLTPLTQVVPLEVAAAGLVVVGALMVAQVADISWTDFGSALPAFLTIVVMPLTYSIANGIGAGFISWVLIKLLSGRGREVSWLLYVVAFGFLLYFARGPLEALLGVG</sequence>
<dbReference type="AlphaFoldDB" id="A0A8H9G725"/>
<feature type="transmembrane region" description="Helical" evidence="7">
    <location>
        <begin position="103"/>
        <end position="121"/>
    </location>
</feature>
<reference evidence="8" key="2">
    <citation type="submission" date="2020-09" db="EMBL/GenBank/DDBJ databases">
        <authorList>
            <person name="Sun Q."/>
            <person name="Ohkuma M."/>
        </authorList>
    </citation>
    <scope>NUCLEOTIDE SEQUENCE</scope>
    <source>
        <strain evidence="8">JCM 1480</strain>
    </source>
</reference>
<dbReference type="EMBL" id="JAFBCG010000001">
    <property type="protein sequence ID" value="MBM7803150.1"/>
    <property type="molecule type" value="Genomic_DNA"/>
</dbReference>
<feature type="transmembrane region" description="Helical" evidence="7">
    <location>
        <begin position="127"/>
        <end position="145"/>
    </location>
</feature>
<proteinExistence type="inferred from homology"/>
<feature type="transmembrane region" description="Helical" evidence="7">
    <location>
        <begin position="464"/>
        <end position="482"/>
    </location>
</feature>
<evidence type="ECO:0000256" key="4">
    <source>
        <dbReference type="ARBA" id="ARBA00022692"/>
    </source>
</evidence>
<evidence type="ECO:0000256" key="7">
    <source>
        <dbReference type="SAM" id="Phobius"/>
    </source>
</evidence>
<dbReference type="GO" id="GO:0005886">
    <property type="term" value="C:plasma membrane"/>
    <property type="evidence" value="ECO:0007669"/>
    <property type="project" value="TreeGrafter"/>
</dbReference>
<feature type="transmembrane region" description="Helical" evidence="7">
    <location>
        <begin position="369"/>
        <end position="388"/>
    </location>
</feature>
<comment type="subcellular location">
    <subcellularLocation>
        <location evidence="1">Endomembrane system</location>
        <topology evidence="1">Multi-pass membrane protein</topology>
    </subcellularLocation>
</comment>
<evidence type="ECO:0000313" key="11">
    <source>
        <dbReference type="Proteomes" id="UP000746584"/>
    </source>
</evidence>
<evidence type="ECO:0000256" key="5">
    <source>
        <dbReference type="ARBA" id="ARBA00022989"/>
    </source>
</evidence>
<comment type="caution">
    <text evidence="8">The sequence shown here is derived from an EMBL/GenBank/DDBJ whole genome shotgun (WGS) entry which is preliminary data.</text>
</comment>
<protein>
    <submittedName>
        <fullName evidence="8 9">Xanthine/uracil permease</fullName>
    </submittedName>
</protein>
<evidence type="ECO:0000256" key="6">
    <source>
        <dbReference type="ARBA" id="ARBA00023136"/>
    </source>
</evidence>
<dbReference type="Pfam" id="PF00860">
    <property type="entry name" value="Xan_ur_permease"/>
    <property type="match status" value="1"/>
</dbReference>
<dbReference type="Proteomes" id="UP000746584">
    <property type="component" value="Unassembled WGS sequence"/>
</dbReference>
<evidence type="ECO:0000313" key="10">
    <source>
        <dbReference type="Proteomes" id="UP000648535"/>
    </source>
</evidence>
<dbReference type="GO" id="GO:0005345">
    <property type="term" value="F:purine nucleobase transmembrane transporter activity"/>
    <property type="evidence" value="ECO:0007669"/>
    <property type="project" value="TreeGrafter"/>
</dbReference>